<evidence type="ECO:0000256" key="1">
    <source>
        <dbReference type="ARBA" id="ARBA00004141"/>
    </source>
</evidence>
<evidence type="ECO:0000256" key="10">
    <source>
        <dbReference type="SAM" id="Phobius"/>
    </source>
</evidence>
<feature type="transmembrane region" description="Helical" evidence="10">
    <location>
        <begin position="57"/>
        <end position="76"/>
    </location>
</feature>
<reference evidence="12 13" key="1">
    <citation type="submission" date="2023-12" db="EMBL/GenBank/DDBJ databases">
        <title>Sinomonas terricola sp. nov, isolated from litchi orchard soil in Guangdong, PR China.</title>
        <authorList>
            <person name="Jiaxin W."/>
            <person name="Yang Z."/>
            <person name="Honghui Z."/>
        </authorList>
    </citation>
    <scope>NUCLEOTIDE SEQUENCE [LARGE SCALE GENOMIC DNA]</scope>
    <source>
        <strain evidence="12 13">JGH33</strain>
    </source>
</reference>
<protein>
    <submittedName>
        <fullName evidence="12">Cation:proton antiporter</fullName>
    </submittedName>
</protein>
<feature type="transmembrane region" description="Helical" evidence="10">
    <location>
        <begin position="144"/>
        <end position="166"/>
    </location>
</feature>
<dbReference type="EMBL" id="JAYGGQ010000020">
    <property type="protein sequence ID" value="MEA5457009.1"/>
    <property type="molecule type" value="Genomic_DNA"/>
</dbReference>
<evidence type="ECO:0000259" key="11">
    <source>
        <dbReference type="Pfam" id="PF00999"/>
    </source>
</evidence>
<name>A0ABU5TBE0_9MICC</name>
<keyword evidence="3" id="KW-0813">Transport</keyword>
<keyword evidence="13" id="KW-1185">Reference proteome</keyword>
<comment type="caution">
    <text evidence="12">The sequence shown here is derived from an EMBL/GenBank/DDBJ whole genome shotgun (WGS) entry which is preliminary data.</text>
</comment>
<evidence type="ECO:0000256" key="4">
    <source>
        <dbReference type="ARBA" id="ARBA00022449"/>
    </source>
</evidence>
<feature type="transmembrane region" description="Helical" evidence="10">
    <location>
        <begin position="350"/>
        <end position="371"/>
    </location>
</feature>
<evidence type="ECO:0000313" key="13">
    <source>
        <dbReference type="Proteomes" id="UP001304769"/>
    </source>
</evidence>
<feature type="transmembrane region" description="Helical" evidence="10">
    <location>
        <begin position="317"/>
        <end position="338"/>
    </location>
</feature>
<comment type="subcellular location">
    <subcellularLocation>
        <location evidence="1">Membrane</location>
        <topology evidence="1">Multi-pass membrane protein</topology>
    </subcellularLocation>
</comment>
<evidence type="ECO:0000313" key="12">
    <source>
        <dbReference type="EMBL" id="MEA5457009.1"/>
    </source>
</evidence>
<evidence type="ECO:0000256" key="7">
    <source>
        <dbReference type="ARBA" id="ARBA00023065"/>
    </source>
</evidence>
<gene>
    <name evidence="12" type="ORF">SPF06_19980</name>
</gene>
<accession>A0ABU5TBE0</accession>
<dbReference type="PANTHER" id="PTHR43562">
    <property type="entry name" value="NAPA-TYPE SODIUM/HYDROGEN ANTIPORTER"/>
    <property type="match status" value="1"/>
</dbReference>
<proteinExistence type="inferred from homology"/>
<feature type="region of interest" description="Disordered" evidence="9">
    <location>
        <begin position="373"/>
        <end position="403"/>
    </location>
</feature>
<feature type="domain" description="Cation/H+ exchanger transmembrane" evidence="11">
    <location>
        <begin position="11"/>
        <end position="361"/>
    </location>
</feature>
<keyword evidence="8 10" id="KW-0472">Membrane</keyword>
<evidence type="ECO:0000256" key="6">
    <source>
        <dbReference type="ARBA" id="ARBA00022989"/>
    </source>
</evidence>
<dbReference type="Pfam" id="PF00999">
    <property type="entry name" value="Na_H_Exchanger"/>
    <property type="match status" value="1"/>
</dbReference>
<keyword evidence="7" id="KW-0406">Ion transport</keyword>
<dbReference type="Proteomes" id="UP001304769">
    <property type="component" value="Unassembled WGS sequence"/>
</dbReference>
<keyword evidence="4" id="KW-0050">Antiport</keyword>
<evidence type="ECO:0000256" key="2">
    <source>
        <dbReference type="ARBA" id="ARBA00005551"/>
    </source>
</evidence>
<evidence type="ECO:0000256" key="8">
    <source>
        <dbReference type="ARBA" id="ARBA00023136"/>
    </source>
</evidence>
<feature type="transmembrane region" description="Helical" evidence="10">
    <location>
        <begin position="88"/>
        <end position="111"/>
    </location>
</feature>
<sequence>MSFAELSLICLVAILGPLLAARRTWHLPLVLGELLAGVVVGRSVLGWVNSDNETLKFLADIGFALMMFVSGTHVPIRDRTIRAAVGKGTLRVLITAAAAAALGTGIALLFGLANAPLYAVLMASSSAALVLPIMDSLKFKGPSVLELTASVALADVAAIVALPLAIDPSHAGPKAIGAAAVAACAVALWWLLRHFEANGSRQRLHDVSEDRKFALELRIQLTILFALAGLAALFNVSIMLAGFAFGLAVSAVGEPRRLARQLFALNDGFLGPVFFVWLGASIDLRQLGGHPQMILFGALLGVGAILAHATARLTGMSLPFAVASAAQLGVPVAAATIGRSLGVLAAGEDAALLLGALVTIGATTAAASFAARHPPANTQVGDASPEAPSGGSEGSKGRPASGT</sequence>
<dbReference type="Gene3D" id="1.20.1530.20">
    <property type="match status" value="1"/>
</dbReference>
<dbReference type="InterPro" id="IPR038770">
    <property type="entry name" value="Na+/solute_symporter_sf"/>
</dbReference>
<keyword evidence="5 10" id="KW-0812">Transmembrane</keyword>
<dbReference type="RefSeq" id="WP_323280922.1">
    <property type="nucleotide sequence ID" value="NZ_JAYGGQ010000020.1"/>
</dbReference>
<evidence type="ECO:0000256" key="9">
    <source>
        <dbReference type="SAM" id="MobiDB-lite"/>
    </source>
</evidence>
<dbReference type="PANTHER" id="PTHR43562:SF1">
    <property type="entry name" value="NA(+)_H(+) ANTIPORTER YJBQ-RELATED"/>
    <property type="match status" value="1"/>
</dbReference>
<comment type="similarity">
    <text evidence="2">Belongs to the monovalent cation:proton antiporter 2 (CPA2) transporter (TC 2.A.37) family.</text>
</comment>
<feature type="transmembrane region" description="Helical" evidence="10">
    <location>
        <begin position="261"/>
        <end position="282"/>
    </location>
</feature>
<organism evidence="12 13">
    <name type="scientific">Sinomonas terricola</name>
    <dbReference type="NCBI Taxonomy" id="3110330"/>
    <lineage>
        <taxon>Bacteria</taxon>
        <taxon>Bacillati</taxon>
        <taxon>Actinomycetota</taxon>
        <taxon>Actinomycetes</taxon>
        <taxon>Micrococcales</taxon>
        <taxon>Micrococcaceae</taxon>
        <taxon>Sinomonas</taxon>
    </lineage>
</organism>
<feature type="transmembrane region" description="Helical" evidence="10">
    <location>
        <begin position="294"/>
        <end position="311"/>
    </location>
</feature>
<dbReference type="InterPro" id="IPR006153">
    <property type="entry name" value="Cation/H_exchanger_TM"/>
</dbReference>
<feature type="transmembrane region" description="Helical" evidence="10">
    <location>
        <begin position="221"/>
        <end position="249"/>
    </location>
</feature>
<evidence type="ECO:0000256" key="3">
    <source>
        <dbReference type="ARBA" id="ARBA00022448"/>
    </source>
</evidence>
<keyword evidence="6 10" id="KW-1133">Transmembrane helix</keyword>
<feature type="transmembrane region" description="Helical" evidence="10">
    <location>
        <begin position="117"/>
        <end position="137"/>
    </location>
</feature>
<evidence type="ECO:0000256" key="5">
    <source>
        <dbReference type="ARBA" id="ARBA00022692"/>
    </source>
</evidence>
<feature type="transmembrane region" description="Helical" evidence="10">
    <location>
        <begin position="172"/>
        <end position="192"/>
    </location>
</feature>